<dbReference type="STRING" id="1227549.SAMN05444007_105152"/>
<dbReference type="AlphaFoldDB" id="A0A1H6ZIR0"/>
<sequence length="231" mass="24209">MMAQQLSFDLPAHTALGREDFFVSPANSQAVAAISAPHWPGNKLVLSGPAGSGKTHLAHVWAAQTGGRIVAATALTPEAVPTLAQGPVAIEDVPEIAGDAQAQDALFHLHNLALAEGRALLLTGRGAPRFWGLTLPDLTSRIEGANHAALSAPDDALLGAVLAKLFDDRQLSPGPEVITYLVRRLERSFDAAARAVARLDRAALAERRGITRSLAAAVVEGMAPAPEQRHD</sequence>
<organism evidence="1 2">
    <name type="scientific">Cribrihabitans marinus</name>
    <dbReference type="NCBI Taxonomy" id="1227549"/>
    <lineage>
        <taxon>Bacteria</taxon>
        <taxon>Pseudomonadati</taxon>
        <taxon>Pseudomonadota</taxon>
        <taxon>Alphaproteobacteria</taxon>
        <taxon>Rhodobacterales</taxon>
        <taxon>Paracoccaceae</taxon>
        <taxon>Cribrihabitans</taxon>
    </lineage>
</organism>
<dbReference type="Gene3D" id="1.10.8.60">
    <property type="match status" value="1"/>
</dbReference>
<dbReference type="Proteomes" id="UP000199379">
    <property type="component" value="Unassembled WGS sequence"/>
</dbReference>
<dbReference type="InterPro" id="IPR027417">
    <property type="entry name" value="P-loop_NTPase"/>
</dbReference>
<reference evidence="1 2" key="1">
    <citation type="submission" date="2016-10" db="EMBL/GenBank/DDBJ databases">
        <authorList>
            <person name="de Groot N.N."/>
        </authorList>
    </citation>
    <scope>NUCLEOTIDE SEQUENCE [LARGE SCALE GENOMIC DNA]</scope>
    <source>
        <strain evidence="1 2">DSM 29340</strain>
    </source>
</reference>
<dbReference type="Gene3D" id="3.40.50.300">
    <property type="entry name" value="P-loop containing nucleotide triphosphate hydrolases"/>
    <property type="match status" value="1"/>
</dbReference>
<dbReference type="PANTHER" id="PTHR30050">
    <property type="entry name" value="CHROMOSOMAL REPLICATION INITIATOR PROTEIN DNAA"/>
    <property type="match status" value="1"/>
</dbReference>
<evidence type="ECO:0000313" key="1">
    <source>
        <dbReference type="EMBL" id="SEJ53168.1"/>
    </source>
</evidence>
<evidence type="ECO:0000313" key="2">
    <source>
        <dbReference type="Proteomes" id="UP000199379"/>
    </source>
</evidence>
<protein>
    <submittedName>
        <fullName evidence="1">DnaA protein</fullName>
    </submittedName>
</protein>
<dbReference type="EMBL" id="FNYD01000005">
    <property type="protein sequence ID" value="SEJ53168.1"/>
    <property type="molecule type" value="Genomic_DNA"/>
</dbReference>
<dbReference type="SUPFAM" id="SSF52540">
    <property type="entry name" value="P-loop containing nucleoside triphosphate hydrolases"/>
    <property type="match status" value="1"/>
</dbReference>
<dbReference type="GO" id="GO:0003688">
    <property type="term" value="F:DNA replication origin binding"/>
    <property type="evidence" value="ECO:0007669"/>
    <property type="project" value="TreeGrafter"/>
</dbReference>
<dbReference type="PANTHER" id="PTHR30050:SF5">
    <property type="entry name" value="DNAA REGULATORY INACTIVATOR HDA"/>
    <property type="match status" value="1"/>
</dbReference>
<dbReference type="GO" id="GO:0005886">
    <property type="term" value="C:plasma membrane"/>
    <property type="evidence" value="ECO:0007669"/>
    <property type="project" value="TreeGrafter"/>
</dbReference>
<keyword evidence="2" id="KW-1185">Reference proteome</keyword>
<proteinExistence type="predicted"/>
<accession>A0A1H6ZIR0</accession>
<dbReference type="GO" id="GO:0006270">
    <property type="term" value="P:DNA replication initiation"/>
    <property type="evidence" value="ECO:0007669"/>
    <property type="project" value="TreeGrafter"/>
</dbReference>
<gene>
    <name evidence="1" type="ORF">SAMN05444007_105152</name>
</gene>
<name>A0A1H6ZIR0_9RHOB</name>